<dbReference type="AlphaFoldDB" id="A0A412GY95"/>
<organism evidence="4 5">
    <name type="scientific">Phocaeicola coprocola</name>
    <dbReference type="NCBI Taxonomy" id="310298"/>
    <lineage>
        <taxon>Bacteria</taxon>
        <taxon>Pseudomonadati</taxon>
        <taxon>Bacteroidota</taxon>
        <taxon>Bacteroidia</taxon>
        <taxon>Bacteroidales</taxon>
        <taxon>Bacteroidaceae</taxon>
        <taxon>Phocaeicola</taxon>
    </lineage>
</organism>
<keyword evidence="2" id="KW-1015">Disulfide bond</keyword>
<evidence type="ECO:0000256" key="2">
    <source>
        <dbReference type="ARBA" id="ARBA00023157"/>
    </source>
</evidence>
<dbReference type="GO" id="GO:0004553">
    <property type="term" value="F:hydrolase activity, hydrolyzing O-glycosyl compounds"/>
    <property type="evidence" value="ECO:0007669"/>
    <property type="project" value="UniProtKB-ARBA"/>
</dbReference>
<accession>A0A412GY95</accession>
<evidence type="ECO:0000313" key="5">
    <source>
        <dbReference type="Proteomes" id="UP000285864"/>
    </source>
</evidence>
<evidence type="ECO:0000259" key="3">
    <source>
        <dbReference type="SMART" id="SM00560"/>
    </source>
</evidence>
<dbReference type="GO" id="GO:0005975">
    <property type="term" value="P:carbohydrate metabolic process"/>
    <property type="evidence" value="ECO:0007669"/>
    <property type="project" value="UniProtKB-ARBA"/>
</dbReference>
<dbReference type="InterPro" id="IPR006558">
    <property type="entry name" value="LamG-like"/>
</dbReference>
<feature type="domain" description="LamG-like jellyroll fold" evidence="3">
    <location>
        <begin position="177"/>
        <end position="320"/>
    </location>
</feature>
<dbReference type="Pfam" id="PF08522">
    <property type="entry name" value="BT_3987-like_N"/>
    <property type="match status" value="1"/>
</dbReference>
<dbReference type="EMBL" id="QRUU01000003">
    <property type="protein sequence ID" value="RGR99963.1"/>
    <property type="molecule type" value="Genomic_DNA"/>
</dbReference>
<keyword evidence="5" id="KW-1185">Reference proteome</keyword>
<evidence type="ECO:0000256" key="1">
    <source>
        <dbReference type="ARBA" id="ARBA00022729"/>
    </source>
</evidence>
<name>A0A412GY95_9BACT</name>
<dbReference type="RefSeq" id="WP_118482814.1">
    <property type="nucleotide sequence ID" value="NZ_QRUU01000003.1"/>
</dbReference>
<dbReference type="Gene3D" id="2.60.40.1740">
    <property type="entry name" value="hypothetical protein (bacova_03559)"/>
    <property type="match status" value="1"/>
</dbReference>
<protein>
    <submittedName>
        <fullName evidence="4">DUF1735 domain-containing protein</fullName>
    </submittedName>
</protein>
<proteinExistence type="predicted"/>
<keyword evidence="1" id="KW-0732">Signal</keyword>
<dbReference type="InterPro" id="IPR013320">
    <property type="entry name" value="ConA-like_dom_sf"/>
</dbReference>
<dbReference type="SMART" id="SM00560">
    <property type="entry name" value="LamGL"/>
    <property type="match status" value="1"/>
</dbReference>
<dbReference type="Proteomes" id="UP000285864">
    <property type="component" value="Unassembled WGS sequence"/>
</dbReference>
<dbReference type="Pfam" id="PF13385">
    <property type="entry name" value="Laminin_G_3"/>
    <property type="match status" value="1"/>
</dbReference>
<reference evidence="4 5" key="1">
    <citation type="submission" date="2018-08" db="EMBL/GenBank/DDBJ databases">
        <title>A genome reference for cultivated species of the human gut microbiota.</title>
        <authorList>
            <person name="Zou Y."/>
            <person name="Xue W."/>
            <person name="Luo G."/>
        </authorList>
    </citation>
    <scope>NUCLEOTIDE SEQUENCE [LARGE SCALE GENOMIC DNA]</scope>
    <source>
        <strain evidence="4 5">AF24-2</strain>
    </source>
</reference>
<sequence length="387" mass="42431">MKQLLKYLAFCTIAVLLNSCNDSESDLLEAKVYFESKEHTIEVLDDKPIIYELQSRVSSACSSPVEVCYSIAGQNVVNEYNKKYGTNYEMLNAANVKLGSNTTSIPSGTIYSEKVPIEFSNLGNIEEGKSYLLPVCIQSSSIPAIAGTDILYFVITKPVQIKKAAQFQSNHIKIPLASGTIYKSVTYEALIYINQLLSNNTIMGNEGILILRIGDTALPDGHNDWIQIAGTKQYHSTQAFETGKWYHVAFTYDQPSGKTVLYINGSKAAESTWDTPSFDLASEGSGGFFIGKVAGFMWGERPFYGYMSEVRLWNVARTENQIKQNMLNVDPNSDGLAAYYKLNGTDQFESGGTCYVKDASPNGMDGLANGGGSALNIIDLETPIAIK</sequence>
<dbReference type="SUPFAM" id="SSF49899">
    <property type="entry name" value="Concanavalin A-like lectins/glucanases"/>
    <property type="match status" value="1"/>
</dbReference>
<evidence type="ECO:0000313" key="4">
    <source>
        <dbReference type="EMBL" id="RGR99963.1"/>
    </source>
</evidence>
<comment type="caution">
    <text evidence="4">The sequence shown here is derived from an EMBL/GenBank/DDBJ whole genome shotgun (WGS) entry which is preliminary data.</text>
</comment>
<dbReference type="Gene3D" id="2.60.120.200">
    <property type="match status" value="1"/>
</dbReference>
<dbReference type="InterPro" id="IPR013728">
    <property type="entry name" value="BT_3987-like_N"/>
</dbReference>
<gene>
    <name evidence="4" type="ORF">DWY20_01250</name>
</gene>